<organism evidence="2 3">
    <name type="scientific">Adineta ricciae</name>
    <name type="common">Rotifer</name>
    <dbReference type="NCBI Taxonomy" id="249248"/>
    <lineage>
        <taxon>Eukaryota</taxon>
        <taxon>Metazoa</taxon>
        <taxon>Spiralia</taxon>
        <taxon>Gnathifera</taxon>
        <taxon>Rotifera</taxon>
        <taxon>Eurotatoria</taxon>
        <taxon>Bdelloidea</taxon>
        <taxon>Adinetida</taxon>
        <taxon>Adinetidae</taxon>
        <taxon>Adineta</taxon>
    </lineage>
</organism>
<dbReference type="Proteomes" id="UP000663852">
    <property type="component" value="Unassembled WGS sequence"/>
</dbReference>
<dbReference type="EMBL" id="CAJNOJ010000220">
    <property type="protein sequence ID" value="CAF1306046.1"/>
    <property type="molecule type" value="Genomic_DNA"/>
</dbReference>
<accession>A0A815E173</accession>
<evidence type="ECO:0000313" key="2">
    <source>
        <dbReference type="EMBL" id="CAF1306046.1"/>
    </source>
</evidence>
<feature type="compositionally biased region" description="Basic and acidic residues" evidence="1">
    <location>
        <begin position="78"/>
        <end position="95"/>
    </location>
</feature>
<evidence type="ECO:0000313" key="3">
    <source>
        <dbReference type="Proteomes" id="UP000663852"/>
    </source>
</evidence>
<evidence type="ECO:0000256" key="1">
    <source>
        <dbReference type="SAM" id="MobiDB-lite"/>
    </source>
</evidence>
<feature type="region of interest" description="Disordered" evidence="1">
    <location>
        <begin position="68"/>
        <end position="100"/>
    </location>
</feature>
<sequence>MTYHKKNITQCLGKKPVEGKDKRHFVSQICYIMADFDVFGTRNFNVNQMNQEINKGIAPKTIDRVDQAHQSRPGDSSAHVHFEGGKHALRDDGTWKHGGRKLSRAEKEWLQKWNWSLPNDQ</sequence>
<protein>
    <submittedName>
        <fullName evidence="2">Uncharacterized protein</fullName>
    </submittedName>
</protein>
<gene>
    <name evidence="2" type="ORF">EDS130_LOCUS30871</name>
</gene>
<dbReference type="AlphaFoldDB" id="A0A815E173"/>
<comment type="caution">
    <text evidence="2">The sequence shown here is derived from an EMBL/GenBank/DDBJ whole genome shotgun (WGS) entry which is preliminary data.</text>
</comment>
<reference evidence="2" key="1">
    <citation type="submission" date="2021-02" db="EMBL/GenBank/DDBJ databases">
        <authorList>
            <person name="Nowell W R."/>
        </authorList>
    </citation>
    <scope>NUCLEOTIDE SEQUENCE</scope>
</reference>
<proteinExistence type="predicted"/>
<name>A0A815E173_ADIRI</name>